<dbReference type="EMBL" id="JAULSX010000003">
    <property type="protein sequence ID" value="KAK3494996.1"/>
    <property type="molecule type" value="Genomic_DNA"/>
</dbReference>
<accession>A0AAJ0MT41</accession>
<name>A0AAJ0MT41_9PEZI</name>
<feature type="region of interest" description="Disordered" evidence="1">
    <location>
        <begin position="1"/>
        <end position="47"/>
    </location>
</feature>
<keyword evidence="3" id="KW-1185">Reference proteome</keyword>
<dbReference type="Proteomes" id="UP001285908">
    <property type="component" value="Unassembled WGS sequence"/>
</dbReference>
<dbReference type="AlphaFoldDB" id="A0AAJ0MT41"/>
<feature type="compositionally biased region" description="Polar residues" evidence="1">
    <location>
        <begin position="11"/>
        <end position="20"/>
    </location>
</feature>
<evidence type="ECO:0000256" key="1">
    <source>
        <dbReference type="SAM" id="MobiDB-lite"/>
    </source>
</evidence>
<gene>
    <name evidence="2" type="ORF">B0T23DRAFT_411912</name>
</gene>
<dbReference type="RefSeq" id="XP_062694425.1">
    <property type="nucleotide sequence ID" value="XM_062839455.1"/>
</dbReference>
<protein>
    <submittedName>
        <fullName evidence="2">Uncharacterized protein</fullName>
    </submittedName>
</protein>
<evidence type="ECO:0000313" key="3">
    <source>
        <dbReference type="Proteomes" id="UP001285908"/>
    </source>
</evidence>
<dbReference type="GeneID" id="87877077"/>
<reference evidence="2 3" key="1">
    <citation type="journal article" date="2023" name="Mol. Phylogenet. Evol.">
        <title>Genome-scale phylogeny and comparative genomics of the fungal order Sordariales.</title>
        <authorList>
            <person name="Hensen N."/>
            <person name="Bonometti L."/>
            <person name="Westerberg I."/>
            <person name="Brannstrom I.O."/>
            <person name="Guillou S."/>
            <person name="Cros-Aarteil S."/>
            <person name="Calhoun S."/>
            <person name="Haridas S."/>
            <person name="Kuo A."/>
            <person name="Mondo S."/>
            <person name="Pangilinan J."/>
            <person name="Riley R."/>
            <person name="LaButti K."/>
            <person name="Andreopoulos B."/>
            <person name="Lipzen A."/>
            <person name="Chen C."/>
            <person name="Yan M."/>
            <person name="Daum C."/>
            <person name="Ng V."/>
            <person name="Clum A."/>
            <person name="Steindorff A."/>
            <person name="Ohm R.A."/>
            <person name="Martin F."/>
            <person name="Silar P."/>
            <person name="Natvig D.O."/>
            <person name="Lalanne C."/>
            <person name="Gautier V."/>
            <person name="Ament-Velasquez S.L."/>
            <person name="Kruys A."/>
            <person name="Hutchinson M.I."/>
            <person name="Powell A.J."/>
            <person name="Barry K."/>
            <person name="Miller A.N."/>
            <person name="Grigoriev I.V."/>
            <person name="Debuchy R."/>
            <person name="Gladieux P."/>
            <person name="Hiltunen Thoren M."/>
            <person name="Johannesson H."/>
        </authorList>
    </citation>
    <scope>NUCLEOTIDE SEQUENCE [LARGE SCALE GENOMIC DNA]</scope>
    <source>
        <strain evidence="2 3">FGSC 10403</strain>
    </source>
</reference>
<organism evidence="2 3">
    <name type="scientific">Neurospora hispaniola</name>
    <dbReference type="NCBI Taxonomy" id="588809"/>
    <lineage>
        <taxon>Eukaryota</taxon>
        <taxon>Fungi</taxon>
        <taxon>Dikarya</taxon>
        <taxon>Ascomycota</taxon>
        <taxon>Pezizomycotina</taxon>
        <taxon>Sordariomycetes</taxon>
        <taxon>Sordariomycetidae</taxon>
        <taxon>Sordariales</taxon>
        <taxon>Sordariaceae</taxon>
        <taxon>Neurospora</taxon>
    </lineage>
</organism>
<evidence type="ECO:0000313" key="2">
    <source>
        <dbReference type="EMBL" id="KAK3494996.1"/>
    </source>
</evidence>
<comment type="caution">
    <text evidence="2">The sequence shown here is derived from an EMBL/GenBank/DDBJ whole genome shotgun (WGS) entry which is preliminary data.</text>
</comment>
<proteinExistence type="predicted"/>
<sequence length="174" mass="19198">MSREIPASPSAELSVSSTSCRPRPFDRRRSGRQANLDGDGGNCPDEKAAGRQKLLQYFQTSVIGSRMAATGNSQVSSMGWPVKVLGTTTPIVTLARSLITGMEATDNLRNGRKHDEFWTKRNSETFDAFLDRLTVDHNGSVQWLSMAPNGFPAKGAETIRFEEVNDFDLAWSRT</sequence>